<accession>A0A918RLT8</accession>
<feature type="domain" description="HTH marR-type" evidence="4">
    <location>
        <begin position="22"/>
        <end position="154"/>
    </location>
</feature>
<evidence type="ECO:0000256" key="2">
    <source>
        <dbReference type="ARBA" id="ARBA00023125"/>
    </source>
</evidence>
<evidence type="ECO:0000313" key="5">
    <source>
        <dbReference type="EMBL" id="GHA01350.1"/>
    </source>
</evidence>
<name>A0A918RLT8_9SPHN</name>
<proteinExistence type="predicted"/>
<dbReference type="InterPro" id="IPR036388">
    <property type="entry name" value="WH-like_DNA-bd_sf"/>
</dbReference>
<dbReference type="InterPro" id="IPR000835">
    <property type="entry name" value="HTH_MarR-typ"/>
</dbReference>
<gene>
    <name evidence="5" type="ORF">GCM10011617_22600</name>
</gene>
<protein>
    <recommendedName>
        <fullName evidence="4">HTH marR-type domain-containing protein</fullName>
    </recommendedName>
</protein>
<reference evidence="5" key="2">
    <citation type="submission" date="2020-09" db="EMBL/GenBank/DDBJ databases">
        <authorList>
            <person name="Sun Q."/>
            <person name="Kim S."/>
        </authorList>
    </citation>
    <scope>NUCLEOTIDE SEQUENCE</scope>
    <source>
        <strain evidence="5">KCTC 32422</strain>
    </source>
</reference>
<dbReference type="PROSITE" id="PS50995">
    <property type="entry name" value="HTH_MARR_2"/>
    <property type="match status" value="1"/>
</dbReference>
<dbReference type="Pfam" id="PF12802">
    <property type="entry name" value="MarR_2"/>
    <property type="match status" value="1"/>
</dbReference>
<evidence type="ECO:0000256" key="1">
    <source>
        <dbReference type="ARBA" id="ARBA00023015"/>
    </source>
</evidence>
<dbReference type="GO" id="GO:0003700">
    <property type="term" value="F:DNA-binding transcription factor activity"/>
    <property type="evidence" value="ECO:0007669"/>
    <property type="project" value="InterPro"/>
</dbReference>
<dbReference type="PRINTS" id="PR00598">
    <property type="entry name" value="HTHMARR"/>
</dbReference>
<organism evidence="5 6">
    <name type="scientific">Novosphingobium arvoryzae</name>
    <dbReference type="NCBI Taxonomy" id="1256514"/>
    <lineage>
        <taxon>Bacteria</taxon>
        <taxon>Pseudomonadati</taxon>
        <taxon>Pseudomonadota</taxon>
        <taxon>Alphaproteobacteria</taxon>
        <taxon>Sphingomonadales</taxon>
        <taxon>Sphingomonadaceae</taxon>
        <taxon>Novosphingobium</taxon>
    </lineage>
</organism>
<dbReference type="AlphaFoldDB" id="A0A918RLT8"/>
<dbReference type="InterPro" id="IPR036390">
    <property type="entry name" value="WH_DNA-bd_sf"/>
</dbReference>
<dbReference type="EMBL" id="BMZD01000005">
    <property type="protein sequence ID" value="GHA01350.1"/>
    <property type="molecule type" value="Genomic_DNA"/>
</dbReference>
<comment type="caution">
    <text evidence="5">The sequence shown here is derived from an EMBL/GenBank/DDBJ whole genome shotgun (WGS) entry which is preliminary data.</text>
</comment>
<reference evidence="5" key="1">
    <citation type="journal article" date="2014" name="Int. J. Syst. Evol. Microbiol.">
        <title>Complete genome sequence of Corynebacterium casei LMG S-19264T (=DSM 44701T), isolated from a smear-ripened cheese.</title>
        <authorList>
            <consortium name="US DOE Joint Genome Institute (JGI-PGF)"/>
            <person name="Walter F."/>
            <person name="Albersmeier A."/>
            <person name="Kalinowski J."/>
            <person name="Ruckert C."/>
        </authorList>
    </citation>
    <scope>NUCLEOTIDE SEQUENCE</scope>
    <source>
        <strain evidence="5">KCTC 32422</strain>
    </source>
</reference>
<keyword evidence="1" id="KW-0805">Transcription regulation</keyword>
<sequence>MDCAFMTADTTPPDPSFYAHPENSLGYLCRIAFRNFSRALEKRTLPLGVTAGQWRFLRVLWAEDGLSQRELSRRVGMREPTTVVALKSLEKAGYIRREPNAADRRVTNVFLTQAARDIEERLLPCVVEVNAMATEGLTPTEANQLRALLGRVIDNLQDEADTVLRRAGGE</sequence>
<dbReference type="Gene3D" id="1.10.10.10">
    <property type="entry name" value="Winged helix-like DNA-binding domain superfamily/Winged helix DNA-binding domain"/>
    <property type="match status" value="1"/>
</dbReference>
<evidence type="ECO:0000313" key="6">
    <source>
        <dbReference type="Proteomes" id="UP000634139"/>
    </source>
</evidence>
<dbReference type="Proteomes" id="UP000634139">
    <property type="component" value="Unassembled WGS sequence"/>
</dbReference>
<evidence type="ECO:0000256" key="3">
    <source>
        <dbReference type="ARBA" id="ARBA00023163"/>
    </source>
</evidence>
<dbReference type="SMART" id="SM00347">
    <property type="entry name" value="HTH_MARR"/>
    <property type="match status" value="1"/>
</dbReference>
<keyword evidence="6" id="KW-1185">Reference proteome</keyword>
<dbReference type="PANTHER" id="PTHR42756">
    <property type="entry name" value="TRANSCRIPTIONAL REGULATOR, MARR"/>
    <property type="match status" value="1"/>
</dbReference>
<keyword evidence="3" id="KW-0804">Transcription</keyword>
<dbReference type="GO" id="GO:0003677">
    <property type="term" value="F:DNA binding"/>
    <property type="evidence" value="ECO:0007669"/>
    <property type="project" value="UniProtKB-KW"/>
</dbReference>
<dbReference type="PANTHER" id="PTHR42756:SF1">
    <property type="entry name" value="TRANSCRIPTIONAL REPRESSOR OF EMRAB OPERON"/>
    <property type="match status" value="1"/>
</dbReference>
<evidence type="ECO:0000259" key="4">
    <source>
        <dbReference type="PROSITE" id="PS50995"/>
    </source>
</evidence>
<dbReference type="SUPFAM" id="SSF46785">
    <property type="entry name" value="Winged helix' DNA-binding domain"/>
    <property type="match status" value="1"/>
</dbReference>
<keyword evidence="2" id="KW-0238">DNA-binding</keyword>